<evidence type="ECO:0000313" key="2">
    <source>
        <dbReference type="Proteomes" id="UP001172778"/>
    </source>
</evidence>
<proteinExistence type="predicted"/>
<reference evidence="1" key="1">
    <citation type="submission" date="2023-03" db="EMBL/GenBank/DDBJ databases">
        <title>Chitinimonas shenzhenensis gen. nov., sp. nov., a novel member of family Burkholderiaceae isolated from activated sludge collected in Shen Zhen, China.</title>
        <authorList>
            <person name="Wang X."/>
        </authorList>
    </citation>
    <scope>NUCLEOTIDE SEQUENCE</scope>
    <source>
        <strain evidence="1">DQS-5</strain>
    </source>
</reference>
<keyword evidence="2" id="KW-1185">Reference proteome</keyword>
<dbReference type="Gene3D" id="3.40.50.1820">
    <property type="entry name" value="alpha/beta hydrolase"/>
    <property type="match status" value="1"/>
</dbReference>
<sequence>MLNMAEQTALSLVDVATLQLYQQMLASPRHGPFIAAVNAQMAAPQPVGVPADLRLVIVPGAFYQYLPRSGADGHLVKRQARRQGWTIDTLPTDGTGSVIGNARIICDWLKAQTGSRLVLVSVSKGSADLKLALQQADVGRAFERVVAWVNLCGMLDGTPLIDWLLSWNIEAAFNRLYLQMKGASFDFVNDLRREPGGVLDSALALPPHLSLISLVGFPQRQHIPTGTGRRCHDRLASYGPNDGVLLLNDVCALPGRLYPIWGADHLLRGQAPIEPLLAAVLACLARELAV</sequence>
<organism evidence="1 2">
    <name type="scientific">Parachitinimonas caeni</name>
    <dbReference type="NCBI Taxonomy" id="3031301"/>
    <lineage>
        <taxon>Bacteria</taxon>
        <taxon>Pseudomonadati</taxon>
        <taxon>Pseudomonadota</taxon>
        <taxon>Betaproteobacteria</taxon>
        <taxon>Neisseriales</taxon>
        <taxon>Chitinibacteraceae</taxon>
        <taxon>Parachitinimonas</taxon>
    </lineage>
</organism>
<dbReference type="EMBL" id="JARRAF010000018">
    <property type="protein sequence ID" value="MDK2125346.1"/>
    <property type="molecule type" value="Genomic_DNA"/>
</dbReference>
<protein>
    <recommendedName>
        <fullName evidence="3">Alpha/beta hydrolase</fullName>
    </recommendedName>
</protein>
<dbReference type="SUPFAM" id="SSF53474">
    <property type="entry name" value="alpha/beta-Hydrolases"/>
    <property type="match status" value="1"/>
</dbReference>
<name>A0ABT7DZ50_9NEIS</name>
<accession>A0ABT7DZ50</accession>
<gene>
    <name evidence="1" type="ORF">PZA18_14920</name>
</gene>
<evidence type="ECO:0000313" key="1">
    <source>
        <dbReference type="EMBL" id="MDK2125346.1"/>
    </source>
</evidence>
<dbReference type="InterPro" id="IPR029058">
    <property type="entry name" value="AB_hydrolase_fold"/>
</dbReference>
<dbReference type="Proteomes" id="UP001172778">
    <property type="component" value="Unassembled WGS sequence"/>
</dbReference>
<comment type="caution">
    <text evidence="1">The sequence shown here is derived from an EMBL/GenBank/DDBJ whole genome shotgun (WGS) entry which is preliminary data.</text>
</comment>
<evidence type="ECO:0008006" key="3">
    <source>
        <dbReference type="Google" id="ProtNLM"/>
    </source>
</evidence>
<dbReference type="RefSeq" id="WP_284101656.1">
    <property type="nucleotide sequence ID" value="NZ_JARRAF010000018.1"/>
</dbReference>